<evidence type="ECO:0000256" key="18">
    <source>
        <dbReference type="ARBA" id="ARBA00080570"/>
    </source>
</evidence>
<dbReference type="Gene3D" id="3.40.50.620">
    <property type="entry name" value="HUPs"/>
    <property type="match status" value="1"/>
</dbReference>
<evidence type="ECO:0000256" key="16">
    <source>
        <dbReference type="ARBA" id="ARBA00075337"/>
    </source>
</evidence>
<evidence type="ECO:0000256" key="5">
    <source>
        <dbReference type="ARBA" id="ARBA00022679"/>
    </source>
</evidence>
<comment type="similarity">
    <text evidence="13 19">Belongs to the ThiI family.</text>
</comment>
<feature type="binding site" evidence="19">
    <location>
        <begin position="208"/>
        <end position="209"/>
    </location>
    <ligand>
        <name>ATP</name>
        <dbReference type="ChEBI" id="CHEBI:30616"/>
    </ligand>
</feature>
<dbReference type="AlphaFoldDB" id="A0A511AV61"/>
<comment type="catalytic activity">
    <reaction evidence="10 19">
        <text>[ThiI sulfur-carrier protein]-S-sulfanyl-L-cysteine + a uridine in tRNA + 2 reduced [2Fe-2S]-[ferredoxin] + ATP + H(+) = [ThiI sulfur-carrier protein]-L-cysteine + a 4-thiouridine in tRNA + 2 oxidized [2Fe-2S]-[ferredoxin] + AMP + diphosphate</text>
        <dbReference type="Rhea" id="RHEA:24176"/>
        <dbReference type="Rhea" id="RHEA-COMP:10000"/>
        <dbReference type="Rhea" id="RHEA-COMP:10001"/>
        <dbReference type="Rhea" id="RHEA-COMP:13337"/>
        <dbReference type="Rhea" id="RHEA-COMP:13338"/>
        <dbReference type="Rhea" id="RHEA-COMP:13339"/>
        <dbReference type="Rhea" id="RHEA-COMP:13340"/>
        <dbReference type="ChEBI" id="CHEBI:15378"/>
        <dbReference type="ChEBI" id="CHEBI:29950"/>
        <dbReference type="ChEBI" id="CHEBI:30616"/>
        <dbReference type="ChEBI" id="CHEBI:33019"/>
        <dbReference type="ChEBI" id="CHEBI:33737"/>
        <dbReference type="ChEBI" id="CHEBI:33738"/>
        <dbReference type="ChEBI" id="CHEBI:61963"/>
        <dbReference type="ChEBI" id="CHEBI:65315"/>
        <dbReference type="ChEBI" id="CHEBI:136798"/>
        <dbReference type="ChEBI" id="CHEBI:456215"/>
        <dbReference type="EC" id="2.8.1.4"/>
    </reaction>
</comment>
<evidence type="ECO:0000256" key="12">
    <source>
        <dbReference type="ARBA" id="ARBA00058382"/>
    </source>
</evidence>
<dbReference type="GO" id="GO:0005524">
    <property type="term" value="F:ATP binding"/>
    <property type="evidence" value="ECO:0007669"/>
    <property type="project" value="UniProtKB-UniRule"/>
</dbReference>
<dbReference type="GO" id="GO:0002937">
    <property type="term" value="P:tRNA 4-thiouridine biosynthesis"/>
    <property type="evidence" value="ECO:0007669"/>
    <property type="project" value="TreeGrafter"/>
</dbReference>
<evidence type="ECO:0000256" key="7">
    <source>
        <dbReference type="ARBA" id="ARBA00022840"/>
    </source>
</evidence>
<dbReference type="CDD" id="cd01712">
    <property type="entry name" value="PPase_ThiI"/>
    <property type="match status" value="1"/>
</dbReference>
<dbReference type="InterPro" id="IPR004114">
    <property type="entry name" value="THUMP_dom"/>
</dbReference>
<comment type="catalytic activity">
    <reaction evidence="11 19">
        <text>[ThiS sulfur-carrier protein]-C-terminal Gly-Gly-AMP + S-sulfanyl-L-cysteinyl-[cysteine desulfurase] + AH2 = [ThiS sulfur-carrier protein]-C-terminal-Gly-aminoethanethioate + L-cysteinyl-[cysteine desulfurase] + A + AMP + 2 H(+)</text>
        <dbReference type="Rhea" id="RHEA:43340"/>
        <dbReference type="Rhea" id="RHEA-COMP:12157"/>
        <dbReference type="Rhea" id="RHEA-COMP:12158"/>
        <dbReference type="Rhea" id="RHEA-COMP:12910"/>
        <dbReference type="Rhea" id="RHEA-COMP:19908"/>
        <dbReference type="ChEBI" id="CHEBI:13193"/>
        <dbReference type="ChEBI" id="CHEBI:15378"/>
        <dbReference type="ChEBI" id="CHEBI:17499"/>
        <dbReference type="ChEBI" id="CHEBI:29950"/>
        <dbReference type="ChEBI" id="CHEBI:61963"/>
        <dbReference type="ChEBI" id="CHEBI:90618"/>
        <dbReference type="ChEBI" id="CHEBI:232372"/>
        <dbReference type="ChEBI" id="CHEBI:456215"/>
    </reaction>
</comment>
<proteinExistence type="inferred from homology"/>
<dbReference type="NCBIfam" id="TIGR00342">
    <property type="entry name" value="tRNA uracil 4-sulfurtransferase ThiI"/>
    <property type="match status" value="1"/>
</dbReference>
<keyword evidence="6 19" id="KW-0547">Nucleotide-binding</keyword>
<dbReference type="Pfam" id="PF02568">
    <property type="entry name" value="ThiI"/>
    <property type="match status" value="1"/>
</dbReference>
<dbReference type="GO" id="GO:0000049">
    <property type="term" value="F:tRNA binding"/>
    <property type="evidence" value="ECO:0007669"/>
    <property type="project" value="UniProtKB-UniRule"/>
</dbReference>
<dbReference type="InterPro" id="IPR049961">
    <property type="entry name" value="ThiI_N"/>
</dbReference>
<dbReference type="SMART" id="SM00981">
    <property type="entry name" value="THUMP"/>
    <property type="match status" value="1"/>
</dbReference>
<evidence type="ECO:0000256" key="6">
    <source>
        <dbReference type="ARBA" id="ARBA00022741"/>
    </source>
</evidence>
<evidence type="ECO:0000256" key="4">
    <source>
        <dbReference type="ARBA" id="ARBA00022555"/>
    </source>
</evidence>
<evidence type="ECO:0000256" key="19">
    <source>
        <dbReference type="HAMAP-Rule" id="MF_00021"/>
    </source>
</evidence>
<evidence type="ECO:0000256" key="17">
    <source>
        <dbReference type="ARBA" id="ARBA00077849"/>
    </source>
</evidence>
<dbReference type="PROSITE" id="PS51165">
    <property type="entry name" value="THUMP"/>
    <property type="match status" value="1"/>
</dbReference>
<dbReference type="SUPFAM" id="SSF52402">
    <property type="entry name" value="Adenine nucleotide alpha hydrolases-like"/>
    <property type="match status" value="1"/>
</dbReference>
<dbReference type="GO" id="GO:0140741">
    <property type="term" value="F:tRNA-uracil-4 sulfurtransferase activity"/>
    <property type="evidence" value="ECO:0007669"/>
    <property type="project" value="UniProtKB-EC"/>
</dbReference>
<evidence type="ECO:0000256" key="3">
    <source>
        <dbReference type="ARBA" id="ARBA00022490"/>
    </source>
</evidence>
<dbReference type="OrthoDB" id="9773948at2"/>
<evidence type="ECO:0000256" key="9">
    <source>
        <dbReference type="ARBA" id="ARBA00022977"/>
    </source>
</evidence>
<keyword evidence="4 19" id="KW-0820">tRNA-binding</keyword>
<accession>A0A511AV61</accession>
<keyword evidence="22" id="KW-1185">Reference proteome</keyword>
<feature type="domain" description="THUMP" evidence="20">
    <location>
        <begin position="60"/>
        <end position="165"/>
    </location>
</feature>
<dbReference type="Pfam" id="PF22025">
    <property type="entry name" value="ThiI_fer"/>
    <property type="match status" value="1"/>
</dbReference>
<dbReference type="InterPro" id="IPR050102">
    <property type="entry name" value="tRNA_sulfurtransferase_ThiI"/>
</dbReference>
<protein>
    <recommendedName>
        <fullName evidence="15 19">Probable tRNA sulfurtransferase</fullName>
        <ecNumber evidence="14 19">2.8.1.4</ecNumber>
    </recommendedName>
    <alternativeName>
        <fullName evidence="16 19">Sulfur carrier protein ThiS sulfurtransferase</fullName>
    </alternativeName>
    <alternativeName>
        <fullName evidence="17 19">Thiamine biosynthesis protein ThiI</fullName>
    </alternativeName>
    <alternativeName>
        <fullName evidence="18 19">tRNA 4-thiouridine synthase</fullName>
    </alternativeName>
</protein>
<dbReference type="PANTHER" id="PTHR43209:SF1">
    <property type="entry name" value="TRNA SULFURTRANSFERASE"/>
    <property type="match status" value="1"/>
</dbReference>
<keyword evidence="5 19" id="KW-0808">Transferase</keyword>
<dbReference type="GO" id="GO:0004810">
    <property type="term" value="F:CCA tRNA nucleotidyltransferase activity"/>
    <property type="evidence" value="ECO:0007669"/>
    <property type="project" value="InterPro"/>
</dbReference>
<dbReference type="EC" id="2.8.1.4" evidence="14 19"/>
<keyword evidence="3 19" id="KW-0963">Cytoplasm</keyword>
<evidence type="ECO:0000256" key="14">
    <source>
        <dbReference type="ARBA" id="ARBA00066827"/>
    </source>
</evidence>
<feature type="binding site" evidence="19">
    <location>
        <position position="265"/>
    </location>
    <ligand>
        <name>ATP</name>
        <dbReference type="ChEBI" id="CHEBI:30616"/>
    </ligand>
</feature>
<evidence type="ECO:0000256" key="15">
    <source>
        <dbReference type="ARBA" id="ARBA00071867"/>
    </source>
</evidence>
<dbReference type="UniPathway" id="UPA00060"/>
<comment type="function">
    <text evidence="12 19">Catalyzes the ATP-dependent transfer of a sulfur to tRNA to produce 4-thiouridine in position 8 of tRNAs, which functions as a near-UV photosensor. Also catalyzes the transfer of sulfur to the sulfur carrier protein ThiS, forming ThiS-thiocarboxylate. This is a step in the synthesis of thiazole, in the thiamine biosynthesis pathway. The sulfur is donated as persulfide by IscS.</text>
</comment>
<dbReference type="RefSeq" id="WP_146924380.1">
    <property type="nucleotide sequence ID" value="NZ_BJUY01000013.1"/>
</dbReference>
<dbReference type="GO" id="GO:0052837">
    <property type="term" value="P:thiazole biosynthetic process"/>
    <property type="evidence" value="ECO:0007669"/>
    <property type="project" value="TreeGrafter"/>
</dbReference>
<dbReference type="GO" id="GO:0009228">
    <property type="term" value="P:thiamine biosynthetic process"/>
    <property type="evidence" value="ECO:0007669"/>
    <property type="project" value="UniProtKB-KW"/>
</dbReference>
<comment type="caution">
    <text evidence="21">The sequence shown here is derived from an EMBL/GenBank/DDBJ whole genome shotgun (WGS) entry which is preliminary data.</text>
</comment>
<name>A0A511AV61_9LACT</name>
<dbReference type="EMBL" id="BJUY01000013">
    <property type="protein sequence ID" value="GEK91552.1"/>
    <property type="molecule type" value="Genomic_DNA"/>
</dbReference>
<dbReference type="CDD" id="cd11716">
    <property type="entry name" value="THUMP_ThiI"/>
    <property type="match status" value="1"/>
</dbReference>
<reference evidence="21 22" key="1">
    <citation type="submission" date="2019-07" db="EMBL/GenBank/DDBJ databases">
        <title>Whole genome shotgun sequence of Alkalibacterium kapii NBRC 103247.</title>
        <authorList>
            <person name="Hosoyama A."/>
            <person name="Uohara A."/>
            <person name="Ohji S."/>
            <person name="Ichikawa N."/>
        </authorList>
    </citation>
    <scope>NUCLEOTIDE SEQUENCE [LARGE SCALE GENOMIC DNA]</scope>
    <source>
        <strain evidence="21 22">NBRC 103247</strain>
    </source>
</reference>
<comment type="subcellular location">
    <subcellularLocation>
        <location evidence="1 19">Cytoplasm</location>
    </subcellularLocation>
</comment>
<evidence type="ECO:0000313" key="22">
    <source>
        <dbReference type="Proteomes" id="UP000321662"/>
    </source>
</evidence>
<keyword evidence="9 19" id="KW-0784">Thiamine biosynthesis</keyword>
<dbReference type="PANTHER" id="PTHR43209">
    <property type="entry name" value="TRNA SULFURTRANSFERASE"/>
    <property type="match status" value="1"/>
</dbReference>
<organism evidence="21 22">
    <name type="scientific">Alkalibacterium kapii</name>
    <dbReference type="NCBI Taxonomy" id="426704"/>
    <lineage>
        <taxon>Bacteria</taxon>
        <taxon>Bacillati</taxon>
        <taxon>Bacillota</taxon>
        <taxon>Bacilli</taxon>
        <taxon>Lactobacillales</taxon>
        <taxon>Carnobacteriaceae</taxon>
        <taxon>Alkalibacterium</taxon>
    </lineage>
</organism>
<keyword evidence="7 19" id="KW-0067">ATP-binding</keyword>
<feature type="binding site" evidence="19">
    <location>
        <position position="296"/>
    </location>
    <ligand>
        <name>ATP</name>
        <dbReference type="ChEBI" id="CHEBI:30616"/>
    </ligand>
</feature>
<comment type="pathway">
    <text evidence="2 19">Cofactor biosynthesis; thiamine diphosphate biosynthesis.</text>
</comment>
<dbReference type="Pfam" id="PF02926">
    <property type="entry name" value="THUMP"/>
    <property type="match status" value="1"/>
</dbReference>
<dbReference type="FunFam" id="3.40.50.620:FF:000053">
    <property type="entry name" value="Probable tRNA sulfurtransferase"/>
    <property type="match status" value="1"/>
</dbReference>
<dbReference type="HAMAP" id="MF_00021">
    <property type="entry name" value="ThiI"/>
    <property type="match status" value="1"/>
</dbReference>
<evidence type="ECO:0000256" key="8">
    <source>
        <dbReference type="ARBA" id="ARBA00022884"/>
    </source>
</evidence>
<dbReference type="GO" id="GO:0005829">
    <property type="term" value="C:cytosol"/>
    <property type="evidence" value="ECO:0007669"/>
    <property type="project" value="TreeGrafter"/>
</dbReference>
<evidence type="ECO:0000256" key="10">
    <source>
        <dbReference type="ARBA" id="ARBA00050570"/>
    </source>
</evidence>
<feature type="binding site" evidence="19">
    <location>
        <begin position="183"/>
        <end position="184"/>
    </location>
    <ligand>
        <name>ATP</name>
        <dbReference type="ChEBI" id="CHEBI:30616"/>
    </ligand>
</feature>
<sequence length="405" mass="45879">MEITELLIRYGELSTKGKNKKKFLKKLYQNVVEKLKKFDQVSVGYDRDRMHVKLNGEDAESVIKELKEVFGIQSFSPVIRVDRSIEAAKEAVIELIKSSYTPGMSFKINTRRSDHTFLYDTNEINRFLGTAVEKTFDDIHVKMKNPTTTVRVEVRKRGFFISVETIKGLGGLPVGTGGTGMLMLSGGIDSPIAGYLSLRRGMRIEAIHFHSPPYTSPQALKKAKDLTEKLSHYADELTFIEVPFTEIQEQIKKLIPEEYSMTITRRMMLRLTDEIRKKRNGLAIINGESLGQVASQTLESMAAINEVTNTPVLRPLISMDKTDIIKIAEQIDTYELAIQPFEDCCTIFASNRPKTKPQLQKVKGFEKALDVETLMINAIEGITIQKISAETNERIEMEKEFTSLL</sequence>
<evidence type="ECO:0000313" key="21">
    <source>
        <dbReference type="EMBL" id="GEK91552.1"/>
    </source>
</evidence>
<dbReference type="GO" id="GO:0009229">
    <property type="term" value="P:thiamine diphosphate biosynthetic process"/>
    <property type="evidence" value="ECO:0007669"/>
    <property type="project" value="UniProtKB-UniRule"/>
</dbReference>
<dbReference type="InterPro" id="IPR014729">
    <property type="entry name" value="Rossmann-like_a/b/a_fold"/>
</dbReference>
<evidence type="ECO:0000259" key="20">
    <source>
        <dbReference type="PROSITE" id="PS51165"/>
    </source>
</evidence>
<keyword evidence="8 19" id="KW-0694">RNA-binding</keyword>
<evidence type="ECO:0000256" key="2">
    <source>
        <dbReference type="ARBA" id="ARBA00004948"/>
    </source>
</evidence>
<dbReference type="Gene3D" id="3.30.2130.30">
    <property type="match status" value="1"/>
</dbReference>
<dbReference type="InterPro" id="IPR049962">
    <property type="entry name" value="THUMP_ThiI"/>
</dbReference>
<dbReference type="InterPro" id="IPR020536">
    <property type="entry name" value="ThiI_AANH"/>
</dbReference>
<dbReference type="InterPro" id="IPR054173">
    <property type="entry name" value="ThiI_fer"/>
</dbReference>
<feature type="binding site" evidence="19">
    <location>
        <position position="287"/>
    </location>
    <ligand>
        <name>ATP</name>
        <dbReference type="ChEBI" id="CHEBI:30616"/>
    </ligand>
</feature>
<evidence type="ECO:0000256" key="11">
    <source>
        <dbReference type="ARBA" id="ARBA00052330"/>
    </source>
</evidence>
<gene>
    <name evidence="19 21" type="primary">thiI</name>
    <name evidence="21" type="ORF">AKA01nite_11740</name>
</gene>
<evidence type="ECO:0000256" key="13">
    <source>
        <dbReference type="ARBA" id="ARBA00061472"/>
    </source>
</evidence>
<dbReference type="InterPro" id="IPR003720">
    <property type="entry name" value="tRNA_STrfase"/>
</dbReference>
<dbReference type="Proteomes" id="UP000321662">
    <property type="component" value="Unassembled WGS sequence"/>
</dbReference>
<dbReference type="SUPFAM" id="SSF143437">
    <property type="entry name" value="THUMP domain-like"/>
    <property type="match status" value="1"/>
</dbReference>
<evidence type="ECO:0000256" key="1">
    <source>
        <dbReference type="ARBA" id="ARBA00004496"/>
    </source>
</evidence>